<reference evidence="2" key="1">
    <citation type="submission" date="2016-10" db="EMBL/GenBank/DDBJ databases">
        <authorList>
            <person name="Varghese N."/>
            <person name="Submissions S."/>
        </authorList>
    </citation>
    <scope>NUCLEOTIDE SEQUENCE [LARGE SCALE GENOMIC DNA]</scope>
    <source>
        <strain evidence="2">CECT 8338</strain>
    </source>
</reference>
<dbReference type="Gene3D" id="3.10.310.10">
    <property type="entry name" value="Diaminopimelate Epimerase, Chain A, domain 1"/>
    <property type="match status" value="1"/>
</dbReference>
<proteinExistence type="predicted"/>
<keyword evidence="2" id="KW-1185">Reference proteome</keyword>
<dbReference type="STRING" id="1434072.SAMN05216210_0431"/>
<name>A0A1H2E7M3_9GAMM</name>
<organism evidence="1 2">
    <name type="scientific">Halopseudomonas salegens</name>
    <dbReference type="NCBI Taxonomy" id="1434072"/>
    <lineage>
        <taxon>Bacteria</taxon>
        <taxon>Pseudomonadati</taxon>
        <taxon>Pseudomonadota</taxon>
        <taxon>Gammaproteobacteria</taxon>
        <taxon>Pseudomonadales</taxon>
        <taxon>Pseudomonadaceae</taxon>
        <taxon>Halopseudomonas</taxon>
    </lineage>
</organism>
<protein>
    <submittedName>
        <fullName evidence="1">Uncharacterized protein</fullName>
    </submittedName>
</protein>
<dbReference type="AlphaFoldDB" id="A0A1H2E7M3"/>
<sequence>MKLRMFRVDAFAERVFARNPVAVCPLEALSIPDGDMPNLK</sequence>
<evidence type="ECO:0000313" key="2">
    <source>
        <dbReference type="Proteomes" id="UP000243924"/>
    </source>
</evidence>
<gene>
    <name evidence="1" type="ORF">SAMN05216210_0431</name>
</gene>
<evidence type="ECO:0000313" key="1">
    <source>
        <dbReference type="EMBL" id="SDT91192.1"/>
    </source>
</evidence>
<accession>A0A1H2E7M3</accession>
<dbReference type="EMBL" id="LT629787">
    <property type="protein sequence ID" value="SDT91192.1"/>
    <property type="molecule type" value="Genomic_DNA"/>
</dbReference>
<dbReference type="Proteomes" id="UP000243924">
    <property type="component" value="Chromosome I"/>
</dbReference>
<dbReference type="SUPFAM" id="SSF54506">
    <property type="entry name" value="Diaminopimelate epimerase-like"/>
    <property type="match status" value="1"/>
</dbReference>